<dbReference type="OrthoDB" id="7998932at2"/>
<reference evidence="2 3" key="1">
    <citation type="submission" date="2016-01" db="EMBL/GenBank/DDBJ databases">
        <title>Complete genome and mega plasmid sequence of Sphingomonas panacis DCY99 elicits systemic resistance in rice to Xanthomonas oryzae.</title>
        <authorList>
            <person name="Kim Y.J."/>
            <person name="Yang D.C."/>
            <person name="Sing P."/>
        </authorList>
    </citation>
    <scope>NUCLEOTIDE SEQUENCE [LARGE SCALE GENOMIC DNA]</scope>
    <source>
        <strain evidence="2 3">DCY99</strain>
    </source>
</reference>
<dbReference type="InterPro" id="IPR058110">
    <property type="entry name" value="GCG_CRPN_dom"/>
</dbReference>
<keyword evidence="3" id="KW-1185">Reference proteome</keyword>
<dbReference type="Proteomes" id="UP000094256">
    <property type="component" value="Chromosome"/>
</dbReference>
<sequence>MRKRLAAAFAIGVAMLSVSSAEARDGCGPGGHRNRWGDCRPNRRPVIVDRGPVVIERGPLVVHRYYAGRGYWDGRRYWQHRHRWHGGWRYR</sequence>
<feature type="chain" id="PRO_5008556196" evidence="1">
    <location>
        <begin position="24"/>
        <end position="91"/>
    </location>
</feature>
<dbReference type="KEGG" id="span:AWL63_09225"/>
<evidence type="ECO:0000313" key="3">
    <source>
        <dbReference type="Proteomes" id="UP000094256"/>
    </source>
</evidence>
<name>A0A1B3Z9K8_9SPHN</name>
<proteinExistence type="predicted"/>
<evidence type="ECO:0000313" key="2">
    <source>
        <dbReference type="EMBL" id="AOH84118.1"/>
    </source>
</evidence>
<dbReference type="AlphaFoldDB" id="A0A1B3Z9K8"/>
<gene>
    <name evidence="2" type="ORF">AWL63_09225</name>
</gene>
<evidence type="ECO:0000256" key="1">
    <source>
        <dbReference type="SAM" id="SignalP"/>
    </source>
</evidence>
<accession>A0A1B3Z9K8</accession>
<keyword evidence="1" id="KW-0732">Signal</keyword>
<feature type="signal peptide" evidence="1">
    <location>
        <begin position="1"/>
        <end position="23"/>
    </location>
</feature>
<dbReference type="RefSeq" id="WP_069204686.1">
    <property type="nucleotide sequence ID" value="NZ_CP014168.1"/>
</dbReference>
<dbReference type="EMBL" id="CP014168">
    <property type="protein sequence ID" value="AOH84118.1"/>
    <property type="molecule type" value="Genomic_DNA"/>
</dbReference>
<organism evidence="2 3">
    <name type="scientific">Sphingomonas panacis</name>
    <dbReference type="NCBI Taxonomy" id="1560345"/>
    <lineage>
        <taxon>Bacteria</taxon>
        <taxon>Pseudomonadati</taxon>
        <taxon>Pseudomonadota</taxon>
        <taxon>Alphaproteobacteria</taxon>
        <taxon>Sphingomonadales</taxon>
        <taxon>Sphingomonadaceae</taxon>
        <taxon>Sphingomonas</taxon>
    </lineage>
</organism>
<dbReference type="NCBIfam" id="NF047412">
    <property type="entry name" value="sig_GCG_CRPN_rpt"/>
    <property type="match status" value="1"/>
</dbReference>
<protein>
    <submittedName>
        <fullName evidence="2">Uncharacterized protein</fullName>
    </submittedName>
</protein>